<reference evidence="2" key="1">
    <citation type="journal article" date="2023" name="Front. Plant Sci.">
        <title>Chromosomal-level genome assembly of Melastoma candidum provides insights into trichome evolution.</title>
        <authorList>
            <person name="Zhong Y."/>
            <person name="Wu W."/>
            <person name="Sun C."/>
            <person name="Zou P."/>
            <person name="Liu Y."/>
            <person name="Dai S."/>
            <person name="Zhou R."/>
        </authorList>
    </citation>
    <scope>NUCLEOTIDE SEQUENCE [LARGE SCALE GENOMIC DNA]</scope>
</reference>
<evidence type="ECO:0000313" key="1">
    <source>
        <dbReference type="EMBL" id="KAI4366027.1"/>
    </source>
</evidence>
<sequence length="99" mass="11013">MRGGASQTAPFSQKTWCIAKPSSDEATLIKNINFACSETSCKDIDIGGRCFLPDTLQNHASVAMNLYYWANGRNTWNCDFKGSRLIVTTDPSYAKCIYM</sequence>
<accession>A0ACB9QJJ1</accession>
<proteinExistence type="predicted"/>
<name>A0ACB9QJJ1_9MYRT</name>
<protein>
    <submittedName>
        <fullName evidence="1">Uncharacterized protein</fullName>
    </submittedName>
</protein>
<keyword evidence="2" id="KW-1185">Reference proteome</keyword>
<gene>
    <name evidence="1" type="ORF">MLD38_021956</name>
</gene>
<dbReference type="Proteomes" id="UP001057402">
    <property type="component" value="Chromosome 6"/>
</dbReference>
<comment type="caution">
    <text evidence="1">The sequence shown here is derived from an EMBL/GenBank/DDBJ whole genome shotgun (WGS) entry which is preliminary data.</text>
</comment>
<organism evidence="1 2">
    <name type="scientific">Melastoma candidum</name>
    <dbReference type="NCBI Taxonomy" id="119954"/>
    <lineage>
        <taxon>Eukaryota</taxon>
        <taxon>Viridiplantae</taxon>
        <taxon>Streptophyta</taxon>
        <taxon>Embryophyta</taxon>
        <taxon>Tracheophyta</taxon>
        <taxon>Spermatophyta</taxon>
        <taxon>Magnoliopsida</taxon>
        <taxon>eudicotyledons</taxon>
        <taxon>Gunneridae</taxon>
        <taxon>Pentapetalae</taxon>
        <taxon>rosids</taxon>
        <taxon>malvids</taxon>
        <taxon>Myrtales</taxon>
        <taxon>Melastomataceae</taxon>
        <taxon>Melastomatoideae</taxon>
        <taxon>Melastomateae</taxon>
        <taxon>Melastoma</taxon>
    </lineage>
</organism>
<dbReference type="EMBL" id="CM042885">
    <property type="protein sequence ID" value="KAI4366027.1"/>
    <property type="molecule type" value="Genomic_DNA"/>
</dbReference>
<evidence type="ECO:0000313" key="2">
    <source>
        <dbReference type="Proteomes" id="UP001057402"/>
    </source>
</evidence>